<evidence type="ECO:0000313" key="4">
    <source>
        <dbReference type="Proteomes" id="UP000003586"/>
    </source>
</evidence>
<evidence type="ECO:0000256" key="2">
    <source>
        <dbReference type="SAM" id="Phobius"/>
    </source>
</evidence>
<evidence type="ECO:0000256" key="1">
    <source>
        <dbReference type="SAM" id="Coils"/>
    </source>
</evidence>
<sequence>MTQFHYSFLLLFSIGCFFGCKQPRKVAPAVTSPDYIKGVSLFNVNNDSAFYYFNKVLAGSRDSLQVAKAYTYMAIIQSDAGDHFGSQESLLQSLKLLNEKRERDQGLLVSNYNELGYTSADLNNQSAAIGYYDLALKFARDDSFKVVILNNKALAYQKKKQYDQALMIFRSAIDKSTHYKKEYARILSNIANTKWLKDTNYNATAELLMALQIRENEKDGRGLNASYAHLSNYYTHTHSDSALIYAGKMYALAQQRSSPDDELEALQKLITLSPPEAIKKYFIRYWHLNDSLQTSRNNAKNQFALIRYEAAKTKADNLALQKDNTEKKIQILVQRGVLSGTIVFTILIFFWYRRRKQRMIRNQQLKTSQKVHDEVANGIYRIMSEIEHTEFLQKEPLLDKLDVVYERSRNISYEPSENIHPDFQQSITELLESFASETTRVLIVGNAKEIWNGLPPKTKTELEHIFQELMINMKRHSAAENVVVKFERSTNLIKINYSDDGAGLPPDFHYGNGLNSTENRMKVIKGRIIFDKTTTEGLKIQLYIPIV</sequence>
<dbReference type="EMBL" id="CP007035">
    <property type="protein sequence ID" value="AHF14189.1"/>
    <property type="molecule type" value="Genomic_DNA"/>
</dbReference>
<protein>
    <submittedName>
        <fullName evidence="3">Histidine kinase</fullName>
    </submittedName>
</protein>
<keyword evidence="3" id="KW-0418">Kinase</keyword>
<dbReference type="eggNOG" id="COG4585">
    <property type="taxonomic scope" value="Bacteria"/>
</dbReference>
<dbReference type="CDD" id="cd12087">
    <property type="entry name" value="TM_EGFR-like"/>
    <property type="match status" value="1"/>
</dbReference>
<proteinExistence type="predicted"/>
<dbReference type="SMART" id="SM00028">
    <property type="entry name" value="TPR"/>
    <property type="match status" value="3"/>
</dbReference>
<dbReference type="Gene3D" id="3.30.565.10">
    <property type="entry name" value="Histidine kinase-like ATPase, C-terminal domain"/>
    <property type="match status" value="1"/>
</dbReference>
<feature type="coiled-coil region" evidence="1">
    <location>
        <begin position="308"/>
        <end position="335"/>
    </location>
</feature>
<dbReference type="STRING" id="929713.NIASO_01245"/>
<reference evidence="3 4" key="1">
    <citation type="submission" date="2013-12" db="EMBL/GenBank/DDBJ databases">
        <authorList>
            <consortium name="DOE Joint Genome Institute"/>
            <person name="Eisen J."/>
            <person name="Huntemann M."/>
            <person name="Han J."/>
            <person name="Chen A."/>
            <person name="Kyrpides N."/>
            <person name="Mavromatis K."/>
            <person name="Markowitz V."/>
            <person name="Palaniappan K."/>
            <person name="Ivanova N."/>
            <person name="Schaumberg A."/>
            <person name="Pati A."/>
            <person name="Liolios K."/>
            <person name="Nordberg H.P."/>
            <person name="Cantor M.N."/>
            <person name="Hua S.X."/>
            <person name="Woyke T."/>
        </authorList>
    </citation>
    <scope>NUCLEOTIDE SEQUENCE [LARGE SCALE GENOMIC DNA]</scope>
    <source>
        <strain evidence="4">DSM 19437</strain>
    </source>
</reference>
<keyword evidence="4" id="KW-1185">Reference proteome</keyword>
<evidence type="ECO:0000313" key="3">
    <source>
        <dbReference type="EMBL" id="AHF14189.1"/>
    </source>
</evidence>
<keyword evidence="2" id="KW-0812">Transmembrane</keyword>
<dbReference type="SUPFAM" id="SSF48452">
    <property type="entry name" value="TPR-like"/>
    <property type="match status" value="2"/>
</dbReference>
<dbReference type="eggNOG" id="COG0457">
    <property type="taxonomic scope" value="Bacteria"/>
</dbReference>
<feature type="transmembrane region" description="Helical" evidence="2">
    <location>
        <begin position="332"/>
        <end position="352"/>
    </location>
</feature>
<organism evidence="3 4">
    <name type="scientific">Niabella soli DSM 19437</name>
    <dbReference type="NCBI Taxonomy" id="929713"/>
    <lineage>
        <taxon>Bacteria</taxon>
        <taxon>Pseudomonadati</taxon>
        <taxon>Bacteroidota</taxon>
        <taxon>Chitinophagia</taxon>
        <taxon>Chitinophagales</taxon>
        <taxon>Chitinophagaceae</taxon>
        <taxon>Niabella</taxon>
    </lineage>
</organism>
<dbReference type="InterPro" id="IPR011990">
    <property type="entry name" value="TPR-like_helical_dom_sf"/>
</dbReference>
<gene>
    <name evidence="3" type="ORF">NIASO_01245</name>
</gene>
<keyword evidence="2" id="KW-1133">Transmembrane helix</keyword>
<keyword evidence="3" id="KW-0808">Transferase</keyword>
<dbReference type="HOGENOM" id="CLU_000445_106_3_10"/>
<dbReference type="KEGG" id="nso:NIASO_01245"/>
<dbReference type="InterPro" id="IPR019734">
    <property type="entry name" value="TPR_rpt"/>
</dbReference>
<keyword evidence="1" id="KW-0175">Coiled coil</keyword>
<keyword evidence="2" id="KW-0472">Membrane</keyword>
<dbReference type="GO" id="GO:0016301">
    <property type="term" value="F:kinase activity"/>
    <property type="evidence" value="ECO:0007669"/>
    <property type="project" value="UniProtKB-KW"/>
</dbReference>
<dbReference type="Proteomes" id="UP000003586">
    <property type="component" value="Chromosome"/>
</dbReference>
<dbReference type="OrthoDB" id="943406at2"/>
<name>W0EYD5_9BACT</name>
<dbReference type="InterPro" id="IPR036890">
    <property type="entry name" value="HATPase_C_sf"/>
</dbReference>
<dbReference type="SUPFAM" id="SSF55874">
    <property type="entry name" value="ATPase domain of HSP90 chaperone/DNA topoisomerase II/histidine kinase"/>
    <property type="match status" value="1"/>
</dbReference>
<dbReference type="AlphaFoldDB" id="W0EYD5"/>
<accession>W0EYD5</accession>
<dbReference type="Gene3D" id="1.25.40.10">
    <property type="entry name" value="Tetratricopeptide repeat domain"/>
    <property type="match status" value="1"/>
</dbReference>